<dbReference type="GO" id="GO:0004842">
    <property type="term" value="F:ubiquitin-protein transferase activity"/>
    <property type="evidence" value="ECO:0007669"/>
    <property type="project" value="TreeGrafter"/>
</dbReference>
<dbReference type="InterPro" id="IPR018957">
    <property type="entry name" value="Znf_C3HC4_RING-type"/>
</dbReference>
<dbReference type="PANTHER" id="PTHR16079">
    <property type="entry name" value="UBIQUITIN LIGASE PROTEIN CHFR"/>
    <property type="match status" value="1"/>
</dbReference>
<organism evidence="12 13">
    <name type="scientific">Agrocybe pediades</name>
    <dbReference type="NCBI Taxonomy" id="84607"/>
    <lineage>
        <taxon>Eukaryota</taxon>
        <taxon>Fungi</taxon>
        <taxon>Dikarya</taxon>
        <taxon>Basidiomycota</taxon>
        <taxon>Agaricomycotina</taxon>
        <taxon>Agaricomycetes</taxon>
        <taxon>Agaricomycetidae</taxon>
        <taxon>Agaricales</taxon>
        <taxon>Agaricineae</taxon>
        <taxon>Strophariaceae</taxon>
        <taxon>Agrocybe</taxon>
    </lineage>
</organism>
<evidence type="ECO:0000256" key="9">
    <source>
        <dbReference type="PROSITE-ProRule" id="PRU00175"/>
    </source>
</evidence>
<sequence>MSTQIPPQPGLSTPTKSFDDAFEPSSSSTPSSQPSSSSSGSLKRRASSSFDCSDQSSHKKLKEDPEVNEITDSTSIRTTDGEGSTSGNTAVAAFADDIADELQCGCCSEIVYRPVLVMPCQHFFCGSCVVLWVRNGGTVCPACRGISTVAIPFRALQPLVDAVLRNAPTKTRALREREQADEVYKGGLSIRIPPPKEASPPPDVNRSAEFVHPCPHCPPNNPYDWRCPAPIPDPVTDLEHAWHVDDGIPPGHGNCGNCENLLALRAPTTTKCDLCCVSFCGIGIQDRCSALPILAQHPHNLTTHADLILSAEVYDCFEGNTVEAEIMLEYLSTQGIAPRQIYREIVNYVQKQPRGLAMLVELELFSDFHIGTSGAAEPVDIDTPRSKACRMCAAEIFLWGLKEWWVRERKKGFLEERYANRKDCPQGEQCTKQKHDLGHAKEFNHVFPSTPDDQEDREPVIASNGPTIDLPESEAPVQSSTPSSSEATLPQVAASTEAVLPAEATPEPQPSTSPAILSVATDVEAVDKTNIVALSAPASHELSAPSPATGSAMSVDGFDGEDTAMVVDALC</sequence>
<keyword evidence="6" id="KW-0862">Zinc</keyword>
<dbReference type="InterPro" id="IPR013083">
    <property type="entry name" value="Znf_RING/FYVE/PHD"/>
</dbReference>
<dbReference type="PROSITE" id="PS00518">
    <property type="entry name" value="ZF_RING_1"/>
    <property type="match status" value="1"/>
</dbReference>
<feature type="region of interest" description="Disordered" evidence="10">
    <location>
        <begin position="1"/>
        <end position="86"/>
    </location>
</feature>
<keyword evidence="13" id="KW-1185">Reference proteome</keyword>
<evidence type="ECO:0000256" key="1">
    <source>
        <dbReference type="ARBA" id="ARBA00004322"/>
    </source>
</evidence>
<dbReference type="Pfam" id="PF00097">
    <property type="entry name" value="zf-C3HC4"/>
    <property type="match status" value="1"/>
</dbReference>
<feature type="compositionally biased region" description="Polar residues" evidence="10">
    <location>
        <begin position="476"/>
        <end position="488"/>
    </location>
</feature>
<evidence type="ECO:0000256" key="8">
    <source>
        <dbReference type="ARBA" id="ARBA00023306"/>
    </source>
</evidence>
<evidence type="ECO:0000259" key="11">
    <source>
        <dbReference type="PROSITE" id="PS50089"/>
    </source>
</evidence>
<dbReference type="AlphaFoldDB" id="A0A8H4QVF7"/>
<feature type="region of interest" description="Disordered" evidence="10">
    <location>
        <begin position="424"/>
        <end position="492"/>
    </location>
</feature>
<dbReference type="GO" id="GO:0005634">
    <property type="term" value="C:nucleus"/>
    <property type="evidence" value="ECO:0007669"/>
    <property type="project" value="TreeGrafter"/>
</dbReference>
<dbReference type="Proteomes" id="UP000521872">
    <property type="component" value="Unassembled WGS sequence"/>
</dbReference>
<dbReference type="PROSITE" id="PS50089">
    <property type="entry name" value="ZF_RING_2"/>
    <property type="match status" value="1"/>
</dbReference>
<dbReference type="Pfam" id="PF17979">
    <property type="entry name" value="zf-CRD"/>
    <property type="match status" value="1"/>
</dbReference>
<evidence type="ECO:0000313" key="12">
    <source>
        <dbReference type="EMBL" id="KAF4617933.1"/>
    </source>
</evidence>
<keyword evidence="4 9" id="KW-0863">Zinc-finger</keyword>
<dbReference type="GO" id="GO:0008270">
    <property type="term" value="F:zinc ion binding"/>
    <property type="evidence" value="ECO:0007669"/>
    <property type="project" value="UniProtKB-KW"/>
</dbReference>
<dbReference type="GO" id="GO:0006511">
    <property type="term" value="P:ubiquitin-dependent protein catabolic process"/>
    <property type="evidence" value="ECO:0007669"/>
    <property type="project" value="TreeGrafter"/>
</dbReference>
<comment type="subcellular location">
    <subcellularLocation>
        <location evidence="1">Nucleus</location>
        <location evidence="1">PML body</location>
    </subcellularLocation>
</comment>
<evidence type="ECO:0000256" key="7">
    <source>
        <dbReference type="ARBA" id="ARBA00023242"/>
    </source>
</evidence>
<evidence type="ECO:0000256" key="10">
    <source>
        <dbReference type="SAM" id="MobiDB-lite"/>
    </source>
</evidence>
<name>A0A8H4QVF7_9AGAR</name>
<feature type="domain" description="RING-type" evidence="11">
    <location>
        <begin position="104"/>
        <end position="144"/>
    </location>
</feature>
<feature type="compositionally biased region" description="Low complexity" evidence="10">
    <location>
        <begin position="24"/>
        <end position="55"/>
    </location>
</feature>
<dbReference type="InterPro" id="IPR040909">
    <property type="entry name" value="CHFR_Znf-CRD"/>
</dbReference>
<keyword evidence="2" id="KW-0808">Transferase</keyword>
<gene>
    <name evidence="12" type="ORF">D9613_006028</name>
</gene>
<keyword evidence="5" id="KW-0833">Ubl conjugation pathway</keyword>
<feature type="compositionally biased region" description="Polar residues" evidence="10">
    <location>
        <begin position="70"/>
        <end position="86"/>
    </location>
</feature>
<dbReference type="InterPro" id="IPR017907">
    <property type="entry name" value="Znf_RING_CS"/>
</dbReference>
<feature type="compositionally biased region" description="Basic and acidic residues" evidence="10">
    <location>
        <begin position="424"/>
        <end position="444"/>
    </location>
</feature>
<keyword evidence="3" id="KW-0479">Metal-binding</keyword>
<evidence type="ECO:0000256" key="2">
    <source>
        <dbReference type="ARBA" id="ARBA00022679"/>
    </source>
</evidence>
<evidence type="ECO:0000256" key="6">
    <source>
        <dbReference type="ARBA" id="ARBA00022833"/>
    </source>
</evidence>
<evidence type="ECO:0000256" key="3">
    <source>
        <dbReference type="ARBA" id="ARBA00022723"/>
    </source>
</evidence>
<proteinExistence type="predicted"/>
<dbReference type="PANTHER" id="PTHR16079:SF4">
    <property type="entry name" value="E3 UBIQUITIN-PROTEIN LIGASE CHFR"/>
    <property type="match status" value="1"/>
</dbReference>
<comment type="caution">
    <text evidence="12">The sequence shown here is derived from an EMBL/GenBank/DDBJ whole genome shotgun (WGS) entry which is preliminary data.</text>
</comment>
<evidence type="ECO:0000256" key="5">
    <source>
        <dbReference type="ARBA" id="ARBA00022786"/>
    </source>
</evidence>
<reference evidence="12 13" key="1">
    <citation type="submission" date="2019-12" db="EMBL/GenBank/DDBJ databases">
        <authorList>
            <person name="Floudas D."/>
            <person name="Bentzer J."/>
            <person name="Ahren D."/>
            <person name="Johansson T."/>
            <person name="Persson P."/>
            <person name="Tunlid A."/>
        </authorList>
    </citation>
    <scope>NUCLEOTIDE SEQUENCE [LARGE SCALE GENOMIC DNA]</scope>
    <source>
        <strain evidence="12 13">CBS 102.39</strain>
    </source>
</reference>
<keyword evidence="8" id="KW-0131">Cell cycle</keyword>
<dbReference type="InterPro" id="IPR052256">
    <property type="entry name" value="E3_ubiquitin-ligase_CHFR"/>
</dbReference>
<protein>
    <recommendedName>
        <fullName evidence="11">RING-type domain-containing protein</fullName>
    </recommendedName>
</protein>
<evidence type="ECO:0000313" key="13">
    <source>
        <dbReference type="Proteomes" id="UP000521872"/>
    </source>
</evidence>
<feature type="compositionally biased region" description="Polar residues" evidence="10">
    <location>
        <begin position="1"/>
        <end position="16"/>
    </location>
</feature>
<accession>A0A8H4QVF7</accession>
<dbReference type="GO" id="GO:0016567">
    <property type="term" value="P:protein ubiquitination"/>
    <property type="evidence" value="ECO:0007669"/>
    <property type="project" value="TreeGrafter"/>
</dbReference>
<dbReference type="InterPro" id="IPR001841">
    <property type="entry name" value="Znf_RING"/>
</dbReference>
<dbReference type="SUPFAM" id="SSF57850">
    <property type="entry name" value="RING/U-box"/>
    <property type="match status" value="1"/>
</dbReference>
<dbReference type="EMBL" id="JAACJL010000030">
    <property type="protein sequence ID" value="KAF4617933.1"/>
    <property type="molecule type" value="Genomic_DNA"/>
</dbReference>
<keyword evidence="7" id="KW-0539">Nucleus</keyword>
<evidence type="ECO:0000256" key="4">
    <source>
        <dbReference type="ARBA" id="ARBA00022771"/>
    </source>
</evidence>
<dbReference type="Gene3D" id="3.30.40.10">
    <property type="entry name" value="Zinc/RING finger domain, C3HC4 (zinc finger)"/>
    <property type="match status" value="1"/>
</dbReference>